<gene>
    <name evidence="4" type="ORF">CFK40_18515</name>
</gene>
<dbReference type="EMBL" id="CP022437">
    <property type="protein sequence ID" value="ASN06857.1"/>
    <property type="molecule type" value="Genomic_DNA"/>
</dbReference>
<dbReference type="InterPro" id="IPR043519">
    <property type="entry name" value="NT_sf"/>
</dbReference>
<sequence>MEDLLRPIYQERASDLDTLGILLIEKTKPNSPLTDNFDVILLIIVNNTNRPWHVKHYEFDDKTAALHVVSEDLLMQWIDTSTYRRAVEWVIYGKVIFDRNEYISNLKEQLRSFPSSKRDLRKAIEFGKLVKSYSEAKDLYETSHYKDAYSRMIHSLHYLARLAVIEKGFHPEVTVWKQVRQIDPEVYKLHEELIQSNEEIEKRVQLMILAIDFVISTRARYSAKHLLDIMNERGGSWSYSELKAHPLLLPYGLDLTAIVAYLSEKDIIKTERVETKGIGVYQRKYLANNVE</sequence>
<dbReference type="InterPro" id="IPR036388">
    <property type="entry name" value="WH-like_DNA-bd_sf"/>
</dbReference>
<accession>A0A221MGT4</accession>
<dbReference type="Gene3D" id="3.30.460.10">
    <property type="entry name" value="Beta Polymerase, domain 2"/>
    <property type="match status" value="1"/>
</dbReference>
<dbReference type="Pfam" id="PF14540">
    <property type="entry name" value="NTF-like"/>
    <property type="match status" value="1"/>
</dbReference>
<feature type="domain" description="YgxA-like substrate binding" evidence="3">
    <location>
        <begin position="120"/>
        <end position="217"/>
    </location>
</feature>
<protein>
    <recommendedName>
        <fullName evidence="6">Nucleotidyltransferase-like domain-containing protein</fullName>
    </recommendedName>
</protein>
<evidence type="ECO:0000259" key="1">
    <source>
        <dbReference type="Pfam" id="PF14540"/>
    </source>
</evidence>
<proteinExistence type="predicted"/>
<dbReference type="KEGG" id="vne:CFK40_18515"/>
<name>A0A221MGT4_9BACI</name>
<dbReference type="Gene3D" id="1.10.10.10">
    <property type="entry name" value="Winged helix-like DNA-binding domain superfamily/Winged helix DNA-binding domain"/>
    <property type="match status" value="1"/>
</dbReference>
<dbReference type="InterPro" id="IPR029348">
    <property type="entry name" value="NTF-like"/>
</dbReference>
<dbReference type="Pfam" id="PF18576">
    <property type="entry name" value="HTH_52"/>
    <property type="match status" value="1"/>
</dbReference>
<evidence type="ECO:0000313" key="5">
    <source>
        <dbReference type="Proteomes" id="UP000204391"/>
    </source>
</evidence>
<organism evidence="4 5">
    <name type="scientific">Virgibacillus necropolis</name>
    <dbReference type="NCBI Taxonomy" id="163877"/>
    <lineage>
        <taxon>Bacteria</taxon>
        <taxon>Bacillati</taxon>
        <taxon>Bacillota</taxon>
        <taxon>Bacilli</taxon>
        <taxon>Bacillales</taxon>
        <taxon>Bacillaceae</taxon>
        <taxon>Virgibacillus</taxon>
    </lineage>
</organism>
<evidence type="ECO:0008006" key="6">
    <source>
        <dbReference type="Google" id="ProtNLM"/>
    </source>
</evidence>
<feature type="domain" description="Nucleotidyltransferase-like" evidence="1">
    <location>
        <begin position="1"/>
        <end position="118"/>
    </location>
</feature>
<evidence type="ECO:0000259" key="2">
    <source>
        <dbReference type="Pfam" id="PF18576"/>
    </source>
</evidence>
<evidence type="ECO:0000313" key="4">
    <source>
        <dbReference type="EMBL" id="ASN06857.1"/>
    </source>
</evidence>
<dbReference type="InterPro" id="IPR041143">
    <property type="entry name" value="YgxA_HTH"/>
</dbReference>
<keyword evidence="5" id="KW-1185">Reference proteome</keyword>
<dbReference type="InterPro" id="IPR054515">
    <property type="entry name" value="YgxA-like_substrate-bd"/>
</dbReference>
<dbReference type="Gene3D" id="1.20.120.330">
    <property type="entry name" value="Nucleotidyltransferases domain 2"/>
    <property type="match status" value="1"/>
</dbReference>
<evidence type="ECO:0000259" key="3">
    <source>
        <dbReference type="Pfam" id="PF22339"/>
    </source>
</evidence>
<dbReference type="AlphaFoldDB" id="A0A221MGT4"/>
<feature type="domain" description="YgxA-like helix-turn-helix" evidence="2">
    <location>
        <begin position="224"/>
        <end position="285"/>
    </location>
</feature>
<dbReference type="OrthoDB" id="2350973at2"/>
<dbReference type="RefSeq" id="WP_089533853.1">
    <property type="nucleotide sequence ID" value="NZ_CP022437.1"/>
</dbReference>
<dbReference type="Proteomes" id="UP000204391">
    <property type="component" value="Chromosome"/>
</dbReference>
<dbReference type="Pfam" id="PF22339">
    <property type="entry name" value="YgxA-like_sub_bind"/>
    <property type="match status" value="1"/>
</dbReference>
<reference evidence="4 5" key="1">
    <citation type="journal article" date="2003" name="Int. J. Syst. Evol. Microbiol.">
        <title>Virgibacillus carmonensis sp. nov., Virgibacillus necropolis sp. nov. and Virgibacillus picturae sp. nov., three novel species isolated from deteriorated mural paintings, transfer of the species of the genus salibacillus to Virgibacillus, as Virgibacillus marismortui comb. nov. and Virgibacillus salexigens comb. nov., and emended description of the genus Virgibacillus.</title>
        <authorList>
            <person name="Heyrman J."/>
            <person name="Logan N.A."/>
            <person name="Busse H.J."/>
            <person name="Balcaen A."/>
            <person name="Lebbe L."/>
            <person name="Rodriguez-Diaz M."/>
            <person name="Swings J."/>
            <person name="De Vos P."/>
        </authorList>
    </citation>
    <scope>NUCLEOTIDE SEQUENCE [LARGE SCALE GENOMIC DNA]</scope>
    <source>
        <strain evidence="4 5">LMG 19488</strain>
    </source>
</reference>